<keyword evidence="3" id="KW-1185">Reference proteome</keyword>
<dbReference type="InterPro" id="IPR041633">
    <property type="entry name" value="Polbeta"/>
</dbReference>
<dbReference type="PANTHER" id="PTHR37030:SF1">
    <property type="entry name" value="NUCLEOTIDYLTRANSFERASE"/>
    <property type="match status" value="1"/>
</dbReference>
<dbReference type="Gene3D" id="3.30.460.10">
    <property type="entry name" value="Beta Polymerase, domain 2"/>
    <property type="match status" value="1"/>
</dbReference>
<dbReference type="SUPFAM" id="SSF81301">
    <property type="entry name" value="Nucleotidyltransferase"/>
    <property type="match status" value="1"/>
</dbReference>
<sequence length="105" mass="11994">MNLDIIIRDKIVERLKVVNPARIILFGSFACGNPTKDSDIDLLIIKDILKSKVEEMTEARRALKGILMPFDTIVQSREEFEFYKTQVNSVSYEAAKNGIVIYERG</sequence>
<organism evidence="2 3">
    <name type="scientific">Candidatus Magnetobacterium casense</name>
    <dbReference type="NCBI Taxonomy" id="1455061"/>
    <lineage>
        <taxon>Bacteria</taxon>
        <taxon>Pseudomonadati</taxon>
        <taxon>Nitrospirota</taxon>
        <taxon>Thermodesulfovibrionia</taxon>
        <taxon>Thermodesulfovibrionales</taxon>
        <taxon>Candidatus Magnetobacteriaceae</taxon>
        <taxon>Candidatus Magnetobacterium</taxon>
    </lineage>
</organism>
<dbReference type="EMBL" id="JABXWD010000070">
    <property type="protein sequence ID" value="MBV6341073.1"/>
    <property type="molecule type" value="Genomic_DNA"/>
</dbReference>
<feature type="domain" description="Polymerase beta nucleotidyltransferase" evidence="1">
    <location>
        <begin position="10"/>
        <end position="104"/>
    </location>
</feature>
<proteinExistence type="predicted"/>
<dbReference type="RefSeq" id="WP_218251685.1">
    <property type="nucleotide sequence ID" value="NZ_JABXWD010000070.1"/>
</dbReference>
<dbReference type="Proteomes" id="UP001196980">
    <property type="component" value="Unassembled WGS sequence"/>
</dbReference>
<protein>
    <submittedName>
        <fullName evidence="2">Nucleotidyltransferase domain-containing protein</fullName>
    </submittedName>
</protein>
<gene>
    <name evidence="2" type="ORF">HWQ67_05700</name>
</gene>
<dbReference type="Pfam" id="PF18765">
    <property type="entry name" value="Polbeta"/>
    <property type="match status" value="1"/>
</dbReference>
<reference evidence="2 3" key="1">
    <citation type="journal article" date="2020" name="J Geophys Res Biogeosci">
        <title>Magnetotaxis as an Adaptation to Enable Bacterial Shuttling of Microbial Sulfur and Sulfur Cycling Across Aquatic Oxic#Anoxic Interfaces.</title>
        <authorList>
            <person name="Li J."/>
            <person name="Liu P."/>
            <person name="Wang J."/>
            <person name="Roberts A.P."/>
            <person name="Pan Y."/>
        </authorList>
    </citation>
    <scope>NUCLEOTIDE SEQUENCE [LARGE SCALE GENOMIC DNA]</scope>
    <source>
        <strain evidence="2 3">MYR-1_YQ</strain>
    </source>
</reference>
<name>A0ABS6RZ69_9BACT</name>
<dbReference type="PANTHER" id="PTHR37030">
    <property type="entry name" value="NUCLEOTIDYLTRANSFERASE"/>
    <property type="match status" value="1"/>
</dbReference>
<comment type="caution">
    <text evidence="2">The sequence shown here is derived from an EMBL/GenBank/DDBJ whole genome shotgun (WGS) entry which is preliminary data.</text>
</comment>
<dbReference type="CDD" id="cd05403">
    <property type="entry name" value="NT_KNTase_like"/>
    <property type="match status" value="1"/>
</dbReference>
<accession>A0ABS6RZ69</accession>
<dbReference type="InterPro" id="IPR043519">
    <property type="entry name" value="NT_sf"/>
</dbReference>
<evidence type="ECO:0000313" key="2">
    <source>
        <dbReference type="EMBL" id="MBV6341073.1"/>
    </source>
</evidence>
<evidence type="ECO:0000259" key="1">
    <source>
        <dbReference type="Pfam" id="PF18765"/>
    </source>
</evidence>
<evidence type="ECO:0000313" key="3">
    <source>
        <dbReference type="Proteomes" id="UP001196980"/>
    </source>
</evidence>